<dbReference type="Pfam" id="PF13470">
    <property type="entry name" value="PIN_3"/>
    <property type="match status" value="1"/>
</dbReference>
<dbReference type="RefSeq" id="WP_215231478.1">
    <property type="nucleotide sequence ID" value="NZ_CAJRAU010000001.1"/>
</dbReference>
<dbReference type="NCBIfam" id="TIGR00305">
    <property type="entry name" value="putative toxin-antitoxin system toxin component, PIN family"/>
    <property type="match status" value="1"/>
</dbReference>
<dbReference type="Proteomes" id="UP000679725">
    <property type="component" value="Unassembled WGS sequence"/>
</dbReference>
<comment type="caution">
    <text evidence="2">The sequence shown here is derived from an EMBL/GenBank/DDBJ whole genome shotgun (WGS) entry which is preliminary data.</text>
</comment>
<evidence type="ECO:0000313" key="2">
    <source>
        <dbReference type="EMBL" id="CAG5067288.1"/>
    </source>
</evidence>
<reference evidence="2 3" key="1">
    <citation type="submission" date="2021-04" db="EMBL/GenBank/DDBJ databases">
        <authorList>
            <person name="Rodrigo-Torres L."/>
            <person name="Arahal R. D."/>
            <person name="Lucena T."/>
        </authorList>
    </citation>
    <scope>NUCLEOTIDE SEQUENCE [LARGE SCALE GENOMIC DNA]</scope>
    <source>
        <strain evidence="2 3">CECT 9623</strain>
    </source>
</reference>
<proteinExistence type="predicted"/>
<dbReference type="InterPro" id="IPR002850">
    <property type="entry name" value="PIN_toxin-like"/>
</dbReference>
<organism evidence="2 3">
    <name type="scientific">Dyadobacter linearis</name>
    <dbReference type="NCBI Taxonomy" id="2823330"/>
    <lineage>
        <taxon>Bacteria</taxon>
        <taxon>Pseudomonadati</taxon>
        <taxon>Bacteroidota</taxon>
        <taxon>Cytophagia</taxon>
        <taxon>Cytophagales</taxon>
        <taxon>Spirosomataceae</taxon>
        <taxon>Dyadobacter</taxon>
    </lineage>
</organism>
<evidence type="ECO:0000259" key="1">
    <source>
        <dbReference type="Pfam" id="PF13470"/>
    </source>
</evidence>
<sequence>MQKIVIDTNVIVSALIQRSYPHLIIYDLFVEGQFQLCLSDDLLAEYFEVLARQKFSRFPDFFVRAESLLANIASQGKMYIPSTKIAHFRQG</sequence>
<gene>
    <name evidence="2" type="ORF">DYBT9623_00008</name>
</gene>
<dbReference type="InterPro" id="IPR002716">
    <property type="entry name" value="PIN_dom"/>
</dbReference>
<dbReference type="InterPro" id="IPR029060">
    <property type="entry name" value="PIN-like_dom_sf"/>
</dbReference>
<evidence type="ECO:0000313" key="3">
    <source>
        <dbReference type="Proteomes" id="UP000679725"/>
    </source>
</evidence>
<name>A0ABM8UIS8_9BACT</name>
<dbReference type="EMBL" id="CAJRAU010000001">
    <property type="protein sequence ID" value="CAG5067288.1"/>
    <property type="molecule type" value="Genomic_DNA"/>
</dbReference>
<dbReference type="SUPFAM" id="SSF88723">
    <property type="entry name" value="PIN domain-like"/>
    <property type="match status" value="1"/>
</dbReference>
<protein>
    <recommendedName>
        <fullName evidence="1">PIN domain-containing protein</fullName>
    </recommendedName>
</protein>
<keyword evidence="3" id="KW-1185">Reference proteome</keyword>
<accession>A0ABM8UIS8</accession>
<feature type="domain" description="PIN" evidence="1">
    <location>
        <begin position="3"/>
        <end position="57"/>
    </location>
</feature>